<dbReference type="InterPro" id="IPR002495">
    <property type="entry name" value="Glyco_trans_8"/>
</dbReference>
<reference evidence="4 5" key="1">
    <citation type="submission" date="2020-07" db="EMBL/GenBank/DDBJ databases">
        <title>Complete genome and description of Selenomonas timonensis sp. nov., a new bacterium isolated from a gingivitis subject.</title>
        <authorList>
            <person name="Antezack A."/>
        </authorList>
    </citation>
    <scope>NUCLEOTIDE SEQUENCE [LARGE SCALE GENOMIC DNA]</scope>
    <source>
        <strain evidence="4 5">Marseille-Q3039</strain>
    </source>
</reference>
<dbReference type="RefSeq" id="WP_185980728.1">
    <property type="nucleotide sequence ID" value="NZ_CP060204.1"/>
</dbReference>
<evidence type="ECO:0000313" key="5">
    <source>
        <dbReference type="Proteomes" id="UP000515480"/>
    </source>
</evidence>
<evidence type="ECO:0000256" key="2">
    <source>
        <dbReference type="ARBA" id="ARBA00022679"/>
    </source>
</evidence>
<dbReference type="Pfam" id="PF01501">
    <property type="entry name" value="Glyco_transf_8"/>
    <property type="match status" value="1"/>
</dbReference>
<organism evidence="4 5">
    <name type="scientific">Selenomonas timonae</name>
    <dbReference type="NCBI Taxonomy" id="2754044"/>
    <lineage>
        <taxon>Bacteria</taxon>
        <taxon>Bacillati</taxon>
        <taxon>Bacillota</taxon>
        <taxon>Negativicutes</taxon>
        <taxon>Selenomonadales</taxon>
        <taxon>Selenomonadaceae</taxon>
        <taxon>Selenomonas</taxon>
    </lineage>
</organism>
<name>A0A7G7VKZ9_9FIRM</name>
<keyword evidence="2 4" id="KW-0808">Transferase</keyword>
<dbReference type="GO" id="GO:0016757">
    <property type="term" value="F:glycosyltransferase activity"/>
    <property type="evidence" value="ECO:0007669"/>
    <property type="project" value="UniProtKB-KW"/>
</dbReference>
<dbReference type="GO" id="GO:0046872">
    <property type="term" value="F:metal ion binding"/>
    <property type="evidence" value="ECO:0007669"/>
    <property type="project" value="UniProtKB-KW"/>
</dbReference>
<sequence>MRCEIAFGVDARYVKYAGIAMTSVAMQSEGQPLGFHLVCDGIADEDISRLAAFRTAFPQTEVSIYDARAALDEIAFPRGIPRERLNRSVFTRILMPELVPQSLDRILYLDADTLCVGRMDALRSLDLAGAALAAAPEGDAQQRAAQIGMRGSAYLNAGVMLIDLARWRTEQLTARTLAAWAEHGASFVLLEQDALNYVLDGDFLPLGQEYVRMMDAFAPWDVDFSAQYTIWHFLNEGKPWIRYADPRVRAPYWEVVRGSPWSDLTPSEPWETRIAYLAGYHAEQEEDYRTAAQYFHAAAERLMEFYLEHTHRMGKNEKEN</sequence>
<dbReference type="Proteomes" id="UP000515480">
    <property type="component" value="Chromosome"/>
</dbReference>
<evidence type="ECO:0000256" key="3">
    <source>
        <dbReference type="ARBA" id="ARBA00022723"/>
    </source>
</evidence>
<dbReference type="AlphaFoldDB" id="A0A7G7VKZ9"/>
<evidence type="ECO:0000256" key="1">
    <source>
        <dbReference type="ARBA" id="ARBA00022676"/>
    </source>
</evidence>
<dbReference type="EMBL" id="CP060204">
    <property type="protein sequence ID" value="QNH54792.1"/>
    <property type="molecule type" value="Genomic_DNA"/>
</dbReference>
<gene>
    <name evidence="4" type="ORF">H1B31_02190</name>
</gene>
<dbReference type="PANTHER" id="PTHR13778:SF47">
    <property type="entry name" value="LIPOPOLYSACCHARIDE 1,3-GALACTOSYLTRANSFERASE"/>
    <property type="match status" value="1"/>
</dbReference>
<dbReference type="Gene3D" id="3.90.550.10">
    <property type="entry name" value="Spore Coat Polysaccharide Biosynthesis Protein SpsA, Chain A"/>
    <property type="match status" value="1"/>
</dbReference>
<protein>
    <submittedName>
        <fullName evidence="4">Glycosyltransferase family 8 protein</fullName>
    </submittedName>
</protein>
<keyword evidence="3" id="KW-0479">Metal-binding</keyword>
<dbReference type="PANTHER" id="PTHR13778">
    <property type="entry name" value="GLYCOSYLTRANSFERASE 8 DOMAIN-CONTAINING PROTEIN"/>
    <property type="match status" value="1"/>
</dbReference>
<proteinExistence type="predicted"/>
<dbReference type="SUPFAM" id="SSF53448">
    <property type="entry name" value="Nucleotide-diphospho-sugar transferases"/>
    <property type="match status" value="1"/>
</dbReference>
<evidence type="ECO:0000313" key="4">
    <source>
        <dbReference type="EMBL" id="QNH54792.1"/>
    </source>
</evidence>
<dbReference type="InterPro" id="IPR029044">
    <property type="entry name" value="Nucleotide-diphossugar_trans"/>
</dbReference>
<keyword evidence="5" id="KW-1185">Reference proteome</keyword>
<keyword evidence="1" id="KW-0328">Glycosyltransferase</keyword>
<dbReference type="KEGG" id="stim:H1B31_02190"/>
<dbReference type="InterPro" id="IPR050748">
    <property type="entry name" value="Glycosyltrans_8_dom-fam"/>
</dbReference>
<accession>A0A7G7VKZ9</accession>